<comment type="similarity">
    <text evidence="1">Belongs to the LytR/CpsA/Psr (LCP) family.</text>
</comment>
<evidence type="ECO:0000256" key="2">
    <source>
        <dbReference type="SAM" id="MobiDB-lite"/>
    </source>
</evidence>
<evidence type="ECO:0000313" key="4">
    <source>
        <dbReference type="EMBL" id="RQW09057.1"/>
    </source>
</evidence>
<comment type="caution">
    <text evidence="4">The sequence shown here is derived from an EMBL/GenBank/DDBJ whole genome shotgun (WGS) entry which is preliminary data.</text>
</comment>
<name>A0A3N9P0P0_9BACL</name>
<accession>A0A3N9P0P0</accession>
<dbReference type="Gene3D" id="3.40.630.190">
    <property type="entry name" value="LCP protein"/>
    <property type="match status" value="1"/>
</dbReference>
<keyword evidence="5" id="KW-1185">Reference proteome</keyword>
<dbReference type="Proteomes" id="UP000282529">
    <property type="component" value="Unassembled WGS sequence"/>
</dbReference>
<dbReference type="EMBL" id="RQPI01000016">
    <property type="protein sequence ID" value="RQW09057.1"/>
    <property type="molecule type" value="Genomic_DNA"/>
</dbReference>
<dbReference type="RefSeq" id="WP_124697425.1">
    <property type="nucleotide sequence ID" value="NZ_JBHUFE010000032.1"/>
</dbReference>
<dbReference type="Pfam" id="PF03816">
    <property type="entry name" value="LytR_cpsA_psr"/>
    <property type="match status" value="1"/>
</dbReference>
<dbReference type="NCBIfam" id="TIGR00350">
    <property type="entry name" value="lytR_cpsA_psr"/>
    <property type="match status" value="1"/>
</dbReference>
<sequence length="349" mass="38575">MPPRSKRHAKKRKSRKPLIWSFSIILLLLVGGAVYYFTSIYQGLDSMHKQGEASPFKNVETVDANTPDPPKWEGTEPVNILLMGVDARGVKKGEIPRSDTMLVASLDPVNKKAHVFSILRDTYVSIPDHGRDRINTAIIYGPNTAMQTVSDLLGIPIQYYVYTDFQGFIKLIDSVGGIDYTVEKDMVYKTKADGPEYDIDLKKGYQHLDGNMALQYVRFRHDATSDFTRTQRQRAFLSAVADKLKSTTSLVKLPGILSQISPYIDTNLSINDMWKLANVGYGSSVAGSEQIPPMKLLEEETVRGSSVLGIRDLDELKQFVQETMAKTEAVASPSPSSSPSASAGSDSSQ</sequence>
<dbReference type="InterPro" id="IPR004474">
    <property type="entry name" value="LytR_CpsA_psr"/>
</dbReference>
<protein>
    <submittedName>
        <fullName evidence="4">LytR family transcriptional regulator</fullName>
    </submittedName>
</protein>
<dbReference type="AlphaFoldDB" id="A0A3N9P0P0"/>
<feature type="region of interest" description="Disordered" evidence="2">
    <location>
        <begin position="325"/>
        <end position="349"/>
    </location>
</feature>
<organism evidence="4 5">
    <name type="scientific">Paenibacillus rhizophilus</name>
    <dbReference type="NCBI Taxonomy" id="1850366"/>
    <lineage>
        <taxon>Bacteria</taxon>
        <taxon>Bacillati</taxon>
        <taxon>Bacillota</taxon>
        <taxon>Bacilli</taxon>
        <taxon>Bacillales</taxon>
        <taxon>Paenibacillaceae</taxon>
        <taxon>Paenibacillus</taxon>
    </lineage>
</organism>
<dbReference type="OrthoDB" id="9782542at2"/>
<dbReference type="PANTHER" id="PTHR33392">
    <property type="entry name" value="POLYISOPRENYL-TEICHOIC ACID--PEPTIDOGLYCAN TEICHOIC ACID TRANSFERASE TAGU"/>
    <property type="match status" value="1"/>
</dbReference>
<evidence type="ECO:0000259" key="3">
    <source>
        <dbReference type="Pfam" id="PF03816"/>
    </source>
</evidence>
<proteinExistence type="inferred from homology"/>
<feature type="compositionally biased region" description="Low complexity" evidence="2">
    <location>
        <begin position="331"/>
        <end position="349"/>
    </location>
</feature>
<evidence type="ECO:0000256" key="1">
    <source>
        <dbReference type="ARBA" id="ARBA00006068"/>
    </source>
</evidence>
<dbReference type="InterPro" id="IPR050922">
    <property type="entry name" value="LytR/CpsA/Psr_CW_biosynth"/>
</dbReference>
<evidence type="ECO:0000313" key="5">
    <source>
        <dbReference type="Proteomes" id="UP000282529"/>
    </source>
</evidence>
<gene>
    <name evidence="4" type="ORF">EH198_20770</name>
</gene>
<reference evidence="4 5" key="1">
    <citation type="submission" date="2018-11" db="EMBL/GenBank/DDBJ databases">
        <title>Genome sequence of strain 7197.</title>
        <authorList>
            <person name="Gao J."/>
            <person name="Sun J."/>
        </authorList>
    </citation>
    <scope>NUCLEOTIDE SEQUENCE [LARGE SCALE GENOMIC DNA]</scope>
    <source>
        <strain evidence="4 5">7197</strain>
    </source>
</reference>
<dbReference type="PANTHER" id="PTHR33392:SF6">
    <property type="entry name" value="POLYISOPRENYL-TEICHOIC ACID--PEPTIDOGLYCAN TEICHOIC ACID TRANSFERASE TAGU"/>
    <property type="match status" value="1"/>
</dbReference>
<feature type="domain" description="Cell envelope-related transcriptional attenuator" evidence="3">
    <location>
        <begin position="97"/>
        <end position="245"/>
    </location>
</feature>